<dbReference type="PANTHER" id="PTHR32282">
    <property type="entry name" value="BINDING PROTEIN TRANSPEPTIDASE, PUTATIVE-RELATED"/>
    <property type="match status" value="1"/>
</dbReference>
<keyword evidence="15 26" id="KW-0472">Membrane</keyword>
<dbReference type="EMBL" id="CP047226">
    <property type="protein sequence ID" value="QHG09233.1"/>
    <property type="molecule type" value="Genomic_DNA"/>
</dbReference>
<evidence type="ECO:0000256" key="2">
    <source>
        <dbReference type="ARBA" id="ARBA00004236"/>
    </source>
</evidence>
<evidence type="ECO:0000256" key="17">
    <source>
        <dbReference type="ARBA" id="ARBA00023268"/>
    </source>
</evidence>
<evidence type="ECO:0000256" key="13">
    <source>
        <dbReference type="ARBA" id="ARBA00022960"/>
    </source>
</evidence>
<dbReference type="GO" id="GO:0009274">
    <property type="term" value="C:peptidoglycan-based cell wall"/>
    <property type="evidence" value="ECO:0007669"/>
    <property type="project" value="UniProtKB-UniRule"/>
</dbReference>
<keyword evidence="18 23" id="KW-0961">Cell wall biogenesis/degradation</keyword>
<feature type="transmembrane region" description="Helical" evidence="26">
    <location>
        <begin position="27"/>
        <end position="50"/>
    </location>
</feature>
<dbReference type="GO" id="GO:0009252">
    <property type="term" value="P:peptidoglycan biosynthetic process"/>
    <property type="evidence" value="ECO:0007669"/>
    <property type="project" value="UniProtKB-UniRule"/>
</dbReference>
<dbReference type="SUPFAM" id="SSF56601">
    <property type="entry name" value="beta-lactamase/transpeptidase-like"/>
    <property type="match status" value="1"/>
</dbReference>
<evidence type="ECO:0000256" key="20">
    <source>
        <dbReference type="ARBA" id="ARBA00034000"/>
    </source>
</evidence>
<evidence type="ECO:0000256" key="11">
    <source>
        <dbReference type="ARBA" id="ARBA00022679"/>
    </source>
</evidence>
<comment type="pathway">
    <text evidence="3 23">Cell wall biogenesis; peptidoglycan biosynthesis.</text>
</comment>
<evidence type="ECO:0000256" key="4">
    <source>
        <dbReference type="ARBA" id="ARBA00007090"/>
    </source>
</evidence>
<dbReference type="SUPFAM" id="SSF53955">
    <property type="entry name" value="Lysozyme-like"/>
    <property type="match status" value="1"/>
</dbReference>
<dbReference type="GO" id="GO:0008360">
    <property type="term" value="P:regulation of cell shape"/>
    <property type="evidence" value="ECO:0007669"/>
    <property type="project" value="UniProtKB-UniRule"/>
</dbReference>
<comment type="subcellular location">
    <subcellularLocation>
        <location evidence="2">Cell membrane</location>
    </subcellularLocation>
</comment>
<evidence type="ECO:0000256" key="19">
    <source>
        <dbReference type="ARBA" id="ARBA00032454"/>
    </source>
</evidence>
<dbReference type="PIRSF" id="PIRSF002799">
    <property type="entry name" value="PBP_1b"/>
    <property type="match status" value="1"/>
</dbReference>
<dbReference type="Gene3D" id="3.30.2060.10">
    <property type="entry name" value="Penicillin-binding protein 1b domain"/>
    <property type="match status" value="1"/>
</dbReference>
<keyword evidence="13 23" id="KW-0133">Cell shape</keyword>
<evidence type="ECO:0000256" key="7">
    <source>
        <dbReference type="ARBA" id="ARBA00022475"/>
    </source>
</evidence>
<keyword evidence="7" id="KW-1003">Cell membrane</keyword>
<evidence type="ECO:0000256" key="3">
    <source>
        <dbReference type="ARBA" id="ARBA00004752"/>
    </source>
</evidence>
<evidence type="ECO:0000256" key="18">
    <source>
        <dbReference type="ARBA" id="ARBA00023316"/>
    </source>
</evidence>
<dbReference type="PANTHER" id="PTHR32282:SF11">
    <property type="entry name" value="PENICILLIN-BINDING PROTEIN 1B"/>
    <property type="match status" value="1"/>
</dbReference>
<evidence type="ECO:0000259" key="29">
    <source>
        <dbReference type="Pfam" id="PF14814"/>
    </source>
</evidence>
<keyword evidence="8" id="KW-0121">Carboxypeptidase</keyword>
<dbReference type="InterPro" id="IPR011813">
    <property type="entry name" value="PBP_1b"/>
</dbReference>
<keyword evidence="9" id="KW-0645">Protease</keyword>
<protein>
    <recommendedName>
        <fullName evidence="6 22">Penicillin-binding protein 1B</fullName>
        <shortName evidence="23">PBP-1b</shortName>
        <shortName evidence="23">PBP1b</shortName>
    </recommendedName>
    <alternativeName>
        <fullName evidence="19 23">Murein polymerase</fullName>
    </alternativeName>
</protein>
<dbReference type="InterPro" id="IPR012338">
    <property type="entry name" value="Beta-lactam/transpept-like"/>
</dbReference>
<dbReference type="GO" id="GO:0008658">
    <property type="term" value="F:penicillin binding"/>
    <property type="evidence" value="ECO:0007669"/>
    <property type="project" value="UniProtKB-UniRule"/>
</dbReference>
<accession>A0A6P1KH80</accession>
<dbReference type="GO" id="GO:0008955">
    <property type="term" value="F:peptidoglycan glycosyltransferase activity"/>
    <property type="evidence" value="ECO:0007669"/>
    <property type="project" value="UniProtKB-UniRule"/>
</dbReference>
<keyword evidence="11 23" id="KW-0808">Transferase</keyword>
<evidence type="ECO:0000256" key="5">
    <source>
        <dbReference type="ARBA" id="ARBA00007739"/>
    </source>
</evidence>
<sequence>MNSTVISAAKNRQNSPKFQHDSNQQGMFILSFIFVVAVLGGLVLLGLYLVRQDNIITQKFEGKRWNIPAKVYSQPLTLTVGNPLSNDELENWLNLLTYTPDKNYDNAGTYSKKNGEYYIHTREFKFAANDTEPSQIIKVTLKDNQIEKLQSTHPNPSGVARVEPIFIGGIYPDNNEDRIVLTINDYPQPLIDALVATEDRSFYQHHGVSIRGIGRAIYSNFMGGLRQGGSTITQQLVKNFYLNSDRTIKRKANEAVMAILLEMHYTKSEILQAYMNEINLGQNGNHSINGFGLASQFYFNRPLKELRLDQMAMLVGLAKGPTQYNPLRYPDAALKRRNVVLSNMLITGKISQQQYDEAVQQPLSISYNPVIGKTRFPDYLDVVKRELTRTYDANDLKNEGLRIFTSFDPNVQKTATSAVIQSVNQLKKSNPKQLTNLQAALVSANPNNGELLAVVGSSRDFTGFNRAIDAKRQVGSLLKPIIYLTAFEQGRYNLSSSVDDSPIVLKMTDGKTWTPSNYGGGSHGIIPLTSALANSYNQAAVRVGMEVGIPNFLNQLYRMGISSPLPNYPSTLLGAVNLSPMDMLGIYQVLATGGLRHEIHTIRTIIDDQGRVVQGMEQKNQQVINPTAAYLTNYAMQQVIKQGTAKAALALGDNLNLAGKTGTTNDYRDAWFAGYSGNVVSVIWVGLDDNKPTGLSGGNGALPMWINFMKQQKLTPVNLIAPGNIEWLWMENGKSQLSNEKCPNAIYVPVDTDNLPQDSSECAVQLYQSEQEVRFAAQQQQAMSEFGQSQQQRYDNIERRQTEADTIGDSPAAANRSQNEGGYTGNTQTNSDNPNIPNTPNNSGDPTNNNQPLNAAPRSQSWLEKSVKEMF</sequence>
<proteinExistence type="inferred from homology"/>
<keyword evidence="14 23" id="KW-0573">Peptidoglycan synthesis</keyword>
<dbReference type="GO" id="GO:0071555">
    <property type="term" value="P:cell wall organization"/>
    <property type="evidence" value="ECO:0007669"/>
    <property type="project" value="UniProtKB-UniRule"/>
</dbReference>
<dbReference type="Pfam" id="PF00912">
    <property type="entry name" value="Transgly"/>
    <property type="match status" value="1"/>
</dbReference>
<feature type="domain" description="Penicillin-binding protein transpeptidase" evidence="27">
    <location>
        <begin position="441"/>
        <end position="691"/>
    </location>
</feature>
<dbReference type="GO" id="GO:0009002">
    <property type="term" value="F:serine-type D-Ala-D-Ala carboxypeptidase activity"/>
    <property type="evidence" value="ECO:0007669"/>
    <property type="project" value="UniProtKB-EC"/>
</dbReference>
<dbReference type="Pfam" id="PF00905">
    <property type="entry name" value="Transpeptidase"/>
    <property type="match status" value="1"/>
</dbReference>
<dbReference type="GO" id="GO:0006508">
    <property type="term" value="P:proteolysis"/>
    <property type="evidence" value="ECO:0007669"/>
    <property type="project" value="UniProtKB-KW"/>
</dbReference>
<organism evidence="30">
    <name type="scientific">Faucicola osloensis</name>
    <name type="common">Moraxella osloensis</name>
    <dbReference type="NCBI Taxonomy" id="34062"/>
    <lineage>
        <taxon>Bacteria</taxon>
        <taxon>Pseudomonadati</taxon>
        <taxon>Pseudomonadota</taxon>
        <taxon>Gammaproteobacteria</taxon>
        <taxon>Moraxellales</taxon>
        <taxon>Moraxellaceae</taxon>
        <taxon>Faucicola</taxon>
    </lineage>
</organism>
<evidence type="ECO:0000256" key="21">
    <source>
        <dbReference type="ARBA" id="ARBA00049902"/>
    </source>
</evidence>
<dbReference type="InterPro" id="IPR028166">
    <property type="entry name" value="UB2H"/>
</dbReference>
<feature type="active site" description="Proton donor; for transglycosylase activity" evidence="24">
    <location>
        <position position="198"/>
    </location>
</feature>
<dbReference type="Gene3D" id="1.10.3810.10">
    <property type="entry name" value="Biosynthetic peptidoglycan transglycosylase-like"/>
    <property type="match status" value="1"/>
</dbReference>
<feature type="domain" description="Glycosyl transferase family 51" evidence="28">
    <location>
        <begin position="174"/>
        <end position="344"/>
    </location>
</feature>
<feature type="compositionally biased region" description="Polar residues" evidence="25">
    <location>
        <begin position="815"/>
        <end position="863"/>
    </location>
</feature>
<evidence type="ECO:0000259" key="27">
    <source>
        <dbReference type="Pfam" id="PF00905"/>
    </source>
</evidence>
<dbReference type="Pfam" id="PF14814">
    <property type="entry name" value="UB2H"/>
    <property type="match status" value="1"/>
</dbReference>
<keyword evidence="17" id="KW-0511">Multifunctional enzyme</keyword>
<evidence type="ECO:0000256" key="15">
    <source>
        <dbReference type="ARBA" id="ARBA00023136"/>
    </source>
</evidence>
<dbReference type="UniPathway" id="UPA00219"/>
<dbReference type="InterPro" id="IPR050396">
    <property type="entry name" value="Glycosyltr_51/Transpeptidase"/>
</dbReference>
<keyword evidence="16" id="KW-0046">Antibiotic resistance</keyword>
<evidence type="ECO:0000256" key="22">
    <source>
        <dbReference type="NCBIfam" id="TIGR02071"/>
    </source>
</evidence>
<comment type="function">
    <text evidence="1 23">Cell wall formation. Synthesis of cross-linked peptidoglycan from the lipid intermediates. The enzyme has a penicillin-insensitive transglycosylase N-terminal domain (formation of linear glycan strands) and a penicillin-sensitive transpeptidase C-terminal domain (cross-linking of the peptide subunits).</text>
</comment>
<evidence type="ECO:0000256" key="6">
    <source>
        <dbReference type="ARBA" id="ARBA00018637"/>
    </source>
</evidence>
<evidence type="ECO:0000313" key="30">
    <source>
        <dbReference type="EMBL" id="QHG09233.1"/>
    </source>
</evidence>
<evidence type="ECO:0000256" key="12">
    <source>
        <dbReference type="ARBA" id="ARBA00022801"/>
    </source>
</evidence>
<evidence type="ECO:0000256" key="16">
    <source>
        <dbReference type="ARBA" id="ARBA00023251"/>
    </source>
</evidence>
<reference evidence="30" key="1">
    <citation type="journal article" date="2020" name="Microbiol. Resour. Announc.">
        <title>Complete Genome Sequence of Moraxella osloensis Strain YV1, Isolated from an Australian Wastewater Treatment Plant.</title>
        <authorList>
            <person name="Batinovic S."/>
            <person name="Rice D.T.F."/>
            <person name="Seviour R.J."/>
            <person name="Petrovski S."/>
        </authorList>
    </citation>
    <scope>NUCLEOTIDE SEQUENCE</scope>
    <source>
        <strain evidence="30">YV1</strain>
    </source>
</reference>
<dbReference type="GO" id="GO:0005886">
    <property type="term" value="C:plasma membrane"/>
    <property type="evidence" value="ECO:0007669"/>
    <property type="project" value="UniProtKB-SubCell"/>
</dbReference>
<dbReference type="InterPro" id="IPR036950">
    <property type="entry name" value="PBP_transglycosylase"/>
</dbReference>
<name>A0A6P1KH80_FAUOS</name>
<feature type="domain" description="Bifunctional transglycosylase second" evidence="29">
    <location>
        <begin position="78"/>
        <end position="154"/>
    </location>
</feature>
<dbReference type="NCBIfam" id="TIGR02074">
    <property type="entry name" value="PBP_1a_fam"/>
    <property type="match status" value="1"/>
</dbReference>
<keyword evidence="10 23" id="KW-0328">Glycosyltransferase</keyword>
<dbReference type="InterPro" id="IPR001460">
    <property type="entry name" value="PCN-bd_Tpept"/>
</dbReference>
<keyword evidence="26" id="KW-0812">Transmembrane</keyword>
<dbReference type="Gene3D" id="3.40.710.10">
    <property type="entry name" value="DD-peptidase/beta-lactamase superfamily"/>
    <property type="match status" value="1"/>
</dbReference>
<evidence type="ECO:0000256" key="8">
    <source>
        <dbReference type="ARBA" id="ARBA00022645"/>
    </source>
</evidence>
<dbReference type="InterPro" id="IPR023346">
    <property type="entry name" value="Lysozyme-like_dom_sf"/>
</dbReference>
<gene>
    <name evidence="30" type="primary">mrcB</name>
    <name evidence="30" type="ORF">GSF12_04665</name>
</gene>
<evidence type="ECO:0000256" key="23">
    <source>
        <dbReference type="PIRNR" id="PIRNR002799"/>
    </source>
</evidence>
<feature type="region of interest" description="Disordered" evidence="25">
    <location>
        <begin position="803"/>
        <end position="871"/>
    </location>
</feature>
<keyword evidence="26" id="KW-1133">Transmembrane helix</keyword>
<evidence type="ECO:0000259" key="28">
    <source>
        <dbReference type="Pfam" id="PF00912"/>
    </source>
</evidence>
<evidence type="ECO:0000256" key="14">
    <source>
        <dbReference type="ARBA" id="ARBA00022984"/>
    </source>
</evidence>
<dbReference type="NCBIfam" id="TIGR02071">
    <property type="entry name" value="PBP_1b"/>
    <property type="match status" value="1"/>
</dbReference>
<comment type="catalytic activity">
    <reaction evidence="20">
        <text>Preferential cleavage: (Ac)2-L-Lys-D-Ala-|-D-Ala. Also transpeptidation of peptidyl-alanyl moieties that are N-acyl substituents of D-alanine.</text>
        <dbReference type="EC" id="3.4.16.4"/>
    </reaction>
</comment>
<evidence type="ECO:0000256" key="25">
    <source>
        <dbReference type="SAM" id="MobiDB-lite"/>
    </source>
</evidence>
<dbReference type="AlphaFoldDB" id="A0A6P1KH80"/>
<comment type="similarity">
    <text evidence="4 23">In the C-terminal section; belongs to the transpeptidase family.</text>
</comment>
<feature type="active site" description="Acyl-ester intermediate; for transpeptidase activity" evidence="24">
    <location>
        <position position="476"/>
    </location>
</feature>
<comment type="similarity">
    <text evidence="5 23">In the N-terminal section; belongs to the glycosyltransferase 51 family.</text>
</comment>
<evidence type="ECO:0000256" key="9">
    <source>
        <dbReference type="ARBA" id="ARBA00022670"/>
    </source>
</evidence>
<dbReference type="InterPro" id="IPR001264">
    <property type="entry name" value="Glyco_trans_51"/>
</dbReference>
<dbReference type="GO" id="GO:0030288">
    <property type="term" value="C:outer membrane-bounded periplasmic space"/>
    <property type="evidence" value="ECO:0007669"/>
    <property type="project" value="TreeGrafter"/>
</dbReference>
<evidence type="ECO:0000256" key="10">
    <source>
        <dbReference type="ARBA" id="ARBA00022676"/>
    </source>
</evidence>
<keyword evidence="12" id="KW-0378">Hydrolase</keyword>
<comment type="catalytic activity">
    <reaction evidence="21">
        <text>[GlcNAc-(1-&gt;4)-Mur2Ac(oyl-L-Ala-gamma-D-Glu-L-Lys-D-Ala-D-Ala)](n)-di-trans,octa-cis-undecaprenyl diphosphate + beta-D-GlcNAc-(1-&gt;4)-Mur2Ac(oyl-L-Ala-gamma-D-Glu-L-Lys-D-Ala-D-Ala)-di-trans,octa-cis-undecaprenyl diphosphate = [GlcNAc-(1-&gt;4)-Mur2Ac(oyl-L-Ala-gamma-D-Glu-L-Lys-D-Ala-D-Ala)](n+1)-di-trans,octa-cis-undecaprenyl diphosphate + di-trans,octa-cis-undecaprenyl diphosphate + H(+)</text>
        <dbReference type="Rhea" id="RHEA:23708"/>
        <dbReference type="Rhea" id="RHEA-COMP:9602"/>
        <dbReference type="Rhea" id="RHEA-COMP:9603"/>
        <dbReference type="ChEBI" id="CHEBI:15378"/>
        <dbReference type="ChEBI" id="CHEBI:58405"/>
        <dbReference type="ChEBI" id="CHEBI:60033"/>
        <dbReference type="ChEBI" id="CHEBI:78435"/>
        <dbReference type="EC" id="2.4.99.28"/>
    </reaction>
</comment>
<evidence type="ECO:0000256" key="24">
    <source>
        <dbReference type="PIRSR" id="PIRSR002799-1"/>
    </source>
</evidence>
<dbReference type="GO" id="GO:0046677">
    <property type="term" value="P:response to antibiotic"/>
    <property type="evidence" value="ECO:0007669"/>
    <property type="project" value="UniProtKB-UniRule"/>
</dbReference>
<evidence type="ECO:0000256" key="1">
    <source>
        <dbReference type="ARBA" id="ARBA00002624"/>
    </source>
</evidence>
<evidence type="ECO:0000256" key="26">
    <source>
        <dbReference type="SAM" id="Phobius"/>
    </source>
</evidence>